<dbReference type="RefSeq" id="WP_046100670.1">
    <property type="nucleotide sequence ID" value="NZ_BKAP01000039.1"/>
</dbReference>
<evidence type="ECO:0000313" key="2">
    <source>
        <dbReference type="Proteomes" id="UP000033530"/>
    </source>
</evidence>
<name>A0AAJ0JME3_STACA</name>
<protein>
    <submittedName>
        <fullName evidence="1">Uncharacterized protein</fullName>
    </submittedName>
</protein>
<proteinExistence type="predicted"/>
<dbReference type="InterPro" id="IPR024997">
    <property type="entry name" value="DUF3892"/>
</dbReference>
<evidence type="ECO:0000313" key="1">
    <source>
        <dbReference type="EMBL" id="KKB24250.1"/>
    </source>
</evidence>
<dbReference type="AlphaFoldDB" id="A0AAJ0JME3"/>
<comment type="caution">
    <text evidence="1">The sequence shown here is derived from an EMBL/GenBank/DDBJ whole genome shotgun (WGS) entry which is preliminary data.</text>
</comment>
<reference evidence="1 2" key="1">
    <citation type="submission" date="2015-03" db="EMBL/GenBank/DDBJ databases">
        <title>Draft Genome Sequence of S. carnosus subsp. utilis LTH 7013, Isolated from South Tirolean Ham.</title>
        <authorList>
            <person name="Mueller A."/>
            <person name="Huptas C."/>
            <person name="Wenning M."/>
            <person name="Weiss A."/>
            <person name="Schmidt H."/>
        </authorList>
    </citation>
    <scope>NUCLEOTIDE SEQUENCE [LARGE SCALE GENOMIC DNA]</scope>
    <source>
        <strain evidence="1 2">LTH7013</strain>
    </source>
</reference>
<accession>A0AAJ0JME3</accession>
<gene>
    <name evidence="1" type="ORF">VV61_12790</name>
</gene>
<dbReference type="Proteomes" id="UP000033530">
    <property type="component" value="Unassembled WGS sequence"/>
</dbReference>
<dbReference type="Pfam" id="PF13031">
    <property type="entry name" value="DUF3892"/>
    <property type="match status" value="1"/>
</dbReference>
<organism evidence="1 2">
    <name type="scientific">Staphylococcus carnosus</name>
    <dbReference type="NCBI Taxonomy" id="1281"/>
    <lineage>
        <taxon>Bacteria</taxon>
        <taxon>Bacillati</taxon>
        <taxon>Bacillota</taxon>
        <taxon>Bacilli</taxon>
        <taxon>Bacillales</taxon>
        <taxon>Staphylococcaceae</taxon>
        <taxon>Staphylococcus</taxon>
    </lineage>
</organism>
<dbReference type="EMBL" id="LAIU01000014">
    <property type="protein sequence ID" value="KKB24250.1"/>
    <property type="molecule type" value="Genomic_DNA"/>
</dbReference>
<sequence>MIYATGISFYKNEGNKNLKSIVRIQLESTSDESWRLDEKVIKGWYEKEKIHDWLKSNKEKDFEIKIKISPYSQLEPVENNGVKYVRAVADETLVNNLLELKNYYES</sequence>